<evidence type="ECO:0000256" key="13">
    <source>
        <dbReference type="ARBA" id="ARBA00023285"/>
    </source>
</evidence>
<evidence type="ECO:0000256" key="7">
    <source>
        <dbReference type="ARBA" id="ARBA00022605"/>
    </source>
</evidence>
<evidence type="ECO:0000313" key="16">
    <source>
        <dbReference type="EMBL" id="KRO25725.1"/>
    </source>
</evidence>
<keyword evidence="7" id="KW-0028">Amino-acid biosynthesis</keyword>
<evidence type="ECO:0000256" key="8">
    <source>
        <dbReference type="ARBA" id="ARBA00022723"/>
    </source>
</evidence>
<dbReference type="Gene3D" id="3.30.70.360">
    <property type="match status" value="1"/>
</dbReference>
<dbReference type="EMBL" id="AYGX02000144">
    <property type="protein sequence ID" value="KRO25725.1"/>
    <property type="molecule type" value="Genomic_DNA"/>
</dbReference>
<dbReference type="AlphaFoldDB" id="A0A0R2NNW7"/>
<keyword evidence="13" id="KW-0170">Cobalt</keyword>
<dbReference type="InterPro" id="IPR011650">
    <property type="entry name" value="Peptidase_M20_dimer"/>
</dbReference>
<dbReference type="PANTHER" id="PTHR43808:SF8">
    <property type="entry name" value="PEPTIDASE M20 DIMERISATION DOMAIN-CONTAINING PROTEIN"/>
    <property type="match status" value="1"/>
</dbReference>
<evidence type="ECO:0000256" key="1">
    <source>
        <dbReference type="ARBA" id="ARBA00001941"/>
    </source>
</evidence>
<comment type="catalytic activity">
    <reaction evidence="14">
        <text>N-succinyl-(2S,6S)-2,6-diaminopimelate + H2O = (2S,6S)-2,6-diaminopimelate + succinate</text>
        <dbReference type="Rhea" id="RHEA:22608"/>
        <dbReference type="ChEBI" id="CHEBI:15377"/>
        <dbReference type="ChEBI" id="CHEBI:30031"/>
        <dbReference type="ChEBI" id="CHEBI:57609"/>
        <dbReference type="ChEBI" id="CHEBI:58087"/>
        <dbReference type="EC" id="3.5.1.18"/>
    </reaction>
</comment>
<feature type="domain" description="Peptidase M20 dimerisation" evidence="15">
    <location>
        <begin position="174"/>
        <end position="284"/>
    </location>
</feature>
<dbReference type="Pfam" id="PF01546">
    <property type="entry name" value="Peptidase_M20"/>
    <property type="match status" value="1"/>
</dbReference>
<evidence type="ECO:0000256" key="11">
    <source>
        <dbReference type="ARBA" id="ARBA00022915"/>
    </source>
</evidence>
<sequence length="413" mass="44565">MGVSVMETATKIDVLRQLVAINSVNGNELAVANYLKKLFDAAEIQCDVFPAGIDRANLVAEIGSGSPVLAVSGHMDVVAAERRDWHSAPFTLTIEGDRLIGRGACDMKSGLAALVIAMIELKEAGTPLHGTVRLLATFGEEFAEKGAAALTAAGYMRDVTALMIAEPSGYRICYGQAGSIDITLTAKGRAAHSSMPNLGSNAVDQLLSVLYQIKQRVQVVAAGAYNQTLNTDTLFNIDVFHGGEQVNTIPDLAQAQVNMRTIPEVSNDALIQVFTDTIDEFNRQHQSHIKFKIEMSLEPIVGDPHSKMIQLIQKIALPYYQRAQFSPKEAQQNDQIAQALGLPANRQAIPTMGAAGGTDARRFLVDHPIGADYSVFGPGNLTAHQGDEYVSQAMYLDFINIYEALFPAYLAAK</sequence>
<dbReference type="InterPro" id="IPR002933">
    <property type="entry name" value="Peptidase_M20"/>
</dbReference>
<dbReference type="CDD" id="cd08659">
    <property type="entry name" value="M20_ArgE_DapE-like"/>
    <property type="match status" value="1"/>
</dbReference>
<evidence type="ECO:0000259" key="15">
    <source>
        <dbReference type="Pfam" id="PF07687"/>
    </source>
</evidence>
<keyword evidence="10" id="KW-0862">Zinc</keyword>
<comment type="cofactor">
    <cofactor evidence="2">
        <name>Zn(2+)</name>
        <dbReference type="ChEBI" id="CHEBI:29105"/>
    </cofactor>
</comment>
<proteinExistence type="inferred from homology"/>
<evidence type="ECO:0000256" key="4">
    <source>
        <dbReference type="ARBA" id="ARBA00006247"/>
    </source>
</evidence>
<dbReference type="SUPFAM" id="SSF55031">
    <property type="entry name" value="Bacterial exopeptidase dimerisation domain"/>
    <property type="match status" value="1"/>
</dbReference>
<dbReference type="UniPathway" id="UPA00034">
    <property type="reaction ID" value="UER00021"/>
</dbReference>
<protein>
    <recommendedName>
        <fullName evidence="6">Probable succinyl-diaminopimelate desuccinylase</fullName>
        <ecNumber evidence="5">3.5.1.18</ecNumber>
    </recommendedName>
</protein>
<evidence type="ECO:0000256" key="12">
    <source>
        <dbReference type="ARBA" id="ARBA00023154"/>
    </source>
</evidence>
<keyword evidence="12" id="KW-0457">Lysine biosynthesis</keyword>
<evidence type="ECO:0000256" key="10">
    <source>
        <dbReference type="ARBA" id="ARBA00022833"/>
    </source>
</evidence>
<dbReference type="Gene3D" id="3.40.630.10">
    <property type="entry name" value="Zn peptidases"/>
    <property type="match status" value="1"/>
</dbReference>
<dbReference type="GO" id="GO:0046872">
    <property type="term" value="F:metal ion binding"/>
    <property type="evidence" value="ECO:0007669"/>
    <property type="project" value="UniProtKB-KW"/>
</dbReference>
<evidence type="ECO:0000256" key="2">
    <source>
        <dbReference type="ARBA" id="ARBA00001947"/>
    </source>
</evidence>
<keyword evidence="17" id="KW-1185">Reference proteome</keyword>
<accession>A0A0R2NNW7</accession>
<reference evidence="16 17" key="1">
    <citation type="journal article" date="2015" name="Genome Announc.">
        <title>Expanding the biotechnology potential of lactobacilli through comparative genomics of 213 strains and associated genera.</title>
        <authorList>
            <person name="Sun Z."/>
            <person name="Harris H.M."/>
            <person name="McCann A."/>
            <person name="Guo C."/>
            <person name="Argimon S."/>
            <person name="Zhang W."/>
            <person name="Yang X."/>
            <person name="Jeffery I.B."/>
            <person name="Cooney J.C."/>
            <person name="Kagawa T.F."/>
            <person name="Liu W."/>
            <person name="Song Y."/>
            <person name="Salvetti E."/>
            <person name="Wrobel A."/>
            <person name="Rasinkangas P."/>
            <person name="Parkhill J."/>
            <person name="Rea M.C."/>
            <person name="O'Sullivan O."/>
            <person name="Ritari J."/>
            <person name="Douillard F.P."/>
            <person name="Paul Ross R."/>
            <person name="Yang R."/>
            <person name="Briner A.E."/>
            <person name="Felis G.E."/>
            <person name="de Vos W.M."/>
            <person name="Barrangou R."/>
            <person name="Klaenhammer T.R."/>
            <person name="Caufield P.W."/>
            <person name="Cui Y."/>
            <person name="Zhang H."/>
            <person name="O'Toole P.W."/>
        </authorList>
    </citation>
    <scope>NUCLEOTIDE SEQUENCE [LARGE SCALE GENOMIC DNA]</scope>
    <source>
        <strain evidence="16 17">DSM 21115</strain>
    </source>
</reference>
<dbReference type="Pfam" id="PF07687">
    <property type="entry name" value="M20_dimer"/>
    <property type="match status" value="1"/>
</dbReference>
<dbReference type="InterPro" id="IPR036264">
    <property type="entry name" value="Bact_exopeptidase_dim_dom"/>
</dbReference>
<name>A0A0R2NNW7_9LACO</name>
<gene>
    <name evidence="16" type="ORF">DY78_GL001176</name>
</gene>
<keyword evidence="8" id="KW-0479">Metal-binding</keyword>
<evidence type="ECO:0000256" key="5">
    <source>
        <dbReference type="ARBA" id="ARBA00011921"/>
    </source>
</evidence>
<dbReference type="GO" id="GO:0019877">
    <property type="term" value="P:diaminopimelate biosynthetic process"/>
    <property type="evidence" value="ECO:0007669"/>
    <property type="project" value="UniProtKB-KW"/>
</dbReference>
<evidence type="ECO:0000256" key="9">
    <source>
        <dbReference type="ARBA" id="ARBA00022801"/>
    </source>
</evidence>
<evidence type="ECO:0000256" key="14">
    <source>
        <dbReference type="ARBA" id="ARBA00051301"/>
    </source>
</evidence>
<comment type="similarity">
    <text evidence="4">Belongs to the peptidase M20A family.</text>
</comment>
<dbReference type="InterPro" id="IPR010182">
    <property type="entry name" value="ArgE/DapE"/>
</dbReference>
<dbReference type="GO" id="GO:0009014">
    <property type="term" value="F:succinyl-diaminopimelate desuccinylase activity"/>
    <property type="evidence" value="ECO:0007669"/>
    <property type="project" value="UniProtKB-EC"/>
</dbReference>
<dbReference type="EC" id="3.5.1.18" evidence="5"/>
<dbReference type="SUPFAM" id="SSF53187">
    <property type="entry name" value="Zn-dependent exopeptidases"/>
    <property type="match status" value="1"/>
</dbReference>
<dbReference type="NCBIfam" id="TIGR01910">
    <property type="entry name" value="DapE-ArgE"/>
    <property type="match status" value="1"/>
</dbReference>
<dbReference type="GO" id="GO:0009089">
    <property type="term" value="P:lysine biosynthetic process via diaminopimelate"/>
    <property type="evidence" value="ECO:0007669"/>
    <property type="project" value="UniProtKB-UniPathway"/>
</dbReference>
<evidence type="ECO:0000256" key="6">
    <source>
        <dbReference type="ARBA" id="ARBA00016853"/>
    </source>
</evidence>
<comment type="caution">
    <text evidence="16">The sequence shown here is derived from an EMBL/GenBank/DDBJ whole genome shotgun (WGS) entry which is preliminary data.</text>
</comment>
<dbReference type="NCBIfam" id="NF006365">
    <property type="entry name" value="PRK08588.1"/>
    <property type="match status" value="1"/>
</dbReference>
<organism evidence="16 17">
    <name type="scientific">Lactiplantibacillus fabifermentans DSM 21115</name>
    <dbReference type="NCBI Taxonomy" id="1413187"/>
    <lineage>
        <taxon>Bacteria</taxon>
        <taxon>Bacillati</taxon>
        <taxon>Bacillota</taxon>
        <taxon>Bacilli</taxon>
        <taxon>Lactobacillales</taxon>
        <taxon>Lactobacillaceae</taxon>
        <taxon>Lactiplantibacillus</taxon>
    </lineage>
</organism>
<dbReference type="PROSITE" id="PS00758">
    <property type="entry name" value="ARGE_DAPE_CPG2_1"/>
    <property type="match status" value="1"/>
</dbReference>
<keyword evidence="9" id="KW-0378">Hydrolase</keyword>
<dbReference type="PANTHER" id="PTHR43808">
    <property type="entry name" value="ACETYLORNITHINE DEACETYLASE"/>
    <property type="match status" value="1"/>
</dbReference>
<dbReference type="Proteomes" id="UP000050920">
    <property type="component" value="Unassembled WGS sequence"/>
</dbReference>
<comment type="pathway">
    <text evidence="3">Amino-acid biosynthesis; L-lysine biosynthesis via DAP pathway; LL-2,6-diaminopimelate from (S)-tetrahydrodipicolinate (succinylase route): step 3/3.</text>
</comment>
<keyword evidence="11" id="KW-0220">Diaminopimelate biosynthesis</keyword>
<evidence type="ECO:0000256" key="3">
    <source>
        <dbReference type="ARBA" id="ARBA00005130"/>
    </source>
</evidence>
<dbReference type="InterPro" id="IPR001261">
    <property type="entry name" value="ArgE/DapE_CS"/>
</dbReference>
<evidence type="ECO:0000313" key="17">
    <source>
        <dbReference type="Proteomes" id="UP000050920"/>
    </source>
</evidence>
<comment type="cofactor">
    <cofactor evidence="1">
        <name>Co(2+)</name>
        <dbReference type="ChEBI" id="CHEBI:48828"/>
    </cofactor>
</comment>
<dbReference type="InterPro" id="IPR050072">
    <property type="entry name" value="Peptidase_M20A"/>
</dbReference>